<dbReference type="InterPro" id="IPR000847">
    <property type="entry name" value="LysR_HTH_N"/>
</dbReference>
<evidence type="ECO:0000256" key="3">
    <source>
        <dbReference type="ARBA" id="ARBA00023125"/>
    </source>
</evidence>
<feature type="domain" description="HTH lysR-type" evidence="5">
    <location>
        <begin position="44"/>
        <end position="101"/>
    </location>
</feature>
<dbReference type="OrthoDB" id="7216893at2"/>
<dbReference type="CDD" id="cd08414">
    <property type="entry name" value="PBP2_LTTR_aromatics_like"/>
    <property type="match status" value="1"/>
</dbReference>
<dbReference type="GO" id="GO:0032993">
    <property type="term" value="C:protein-DNA complex"/>
    <property type="evidence" value="ECO:0007669"/>
    <property type="project" value="TreeGrafter"/>
</dbReference>
<organism evidence="6 7">
    <name type="scientific">Pacificimonas flava</name>
    <dbReference type="NCBI Taxonomy" id="1234595"/>
    <lineage>
        <taxon>Bacteria</taxon>
        <taxon>Pseudomonadati</taxon>
        <taxon>Pseudomonadota</taxon>
        <taxon>Alphaproteobacteria</taxon>
        <taxon>Sphingomonadales</taxon>
        <taxon>Sphingosinicellaceae</taxon>
        <taxon>Pacificimonas</taxon>
    </lineage>
</organism>
<keyword evidence="3" id="KW-0238">DNA-binding</keyword>
<accession>A0A219B6L1</accession>
<name>A0A219B6L1_9SPHN</name>
<dbReference type="Proteomes" id="UP000198462">
    <property type="component" value="Unassembled WGS sequence"/>
</dbReference>
<protein>
    <recommendedName>
        <fullName evidence="5">HTH lysR-type domain-containing protein</fullName>
    </recommendedName>
</protein>
<keyword evidence="2" id="KW-0805">Transcription regulation</keyword>
<dbReference type="PANTHER" id="PTHR30346:SF0">
    <property type="entry name" value="HCA OPERON TRANSCRIPTIONAL ACTIVATOR HCAR"/>
    <property type="match status" value="1"/>
</dbReference>
<dbReference type="Gene3D" id="3.40.190.10">
    <property type="entry name" value="Periplasmic binding protein-like II"/>
    <property type="match status" value="2"/>
</dbReference>
<dbReference type="SUPFAM" id="SSF46785">
    <property type="entry name" value="Winged helix' DNA-binding domain"/>
    <property type="match status" value="1"/>
</dbReference>
<dbReference type="GO" id="GO:0003700">
    <property type="term" value="F:DNA-binding transcription factor activity"/>
    <property type="evidence" value="ECO:0007669"/>
    <property type="project" value="InterPro"/>
</dbReference>
<reference evidence="7" key="1">
    <citation type="submission" date="2017-05" db="EMBL/GenBank/DDBJ databases">
        <authorList>
            <person name="Lin X."/>
        </authorList>
    </citation>
    <scope>NUCLEOTIDE SEQUENCE [LARGE SCALE GENOMIC DNA]</scope>
    <source>
        <strain evidence="7">JLT2012</strain>
    </source>
</reference>
<dbReference type="Gene3D" id="1.10.10.10">
    <property type="entry name" value="Winged helix-like DNA-binding domain superfamily/Winged helix DNA-binding domain"/>
    <property type="match status" value="1"/>
</dbReference>
<sequence>MALRAATIGRSCIIPIAPQRRSDRNCFWQVAGITERSKEFCLPFEIRQLCYAIAAADHGSFYRAARALDIEQSTLSRSISKLERSIGMSIFERSRAGVKTTLAGAAFIRGARPMVATADKLVTMMLAAGQGRAGGLLLGYNSSVSAGNLRATLISWREAHPDVELECVEADRSVLLAGLDTGEIDVAILMGTPSHNGFRCEPLWSERMLAALPASHPLARRDIIHWTDLRGEHFLLPAADPGPEIRDMLLGRLPISGGKPDIRMSRASRETVLSILGVNSGVTIVCEGSTGATYPSVVYRPIHGEQGPALTGYSGCWRDDNRNPALRRFLGFIKARYALSFDFSPRFQ</sequence>
<dbReference type="Pfam" id="PF00126">
    <property type="entry name" value="HTH_1"/>
    <property type="match status" value="1"/>
</dbReference>
<dbReference type="PROSITE" id="PS50931">
    <property type="entry name" value="HTH_LYSR"/>
    <property type="match status" value="1"/>
</dbReference>
<gene>
    <name evidence="6" type="ORF">B5C34_10860</name>
</gene>
<proteinExistence type="inferred from homology"/>
<evidence type="ECO:0000256" key="4">
    <source>
        <dbReference type="ARBA" id="ARBA00023163"/>
    </source>
</evidence>
<dbReference type="InterPro" id="IPR005119">
    <property type="entry name" value="LysR_subst-bd"/>
</dbReference>
<dbReference type="Pfam" id="PF03466">
    <property type="entry name" value="LysR_substrate"/>
    <property type="match status" value="1"/>
</dbReference>
<evidence type="ECO:0000256" key="1">
    <source>
        <dbReference type="ARBA" id="ARBA00009437"/>
    </source>
</evidence>
<evidence type="ECO:0000259" key="5">
    <source>
        <dbReference type="PROSITE" id="PS50931"/>
    </source>
</evidence>
<dbReference type="PANTHER" id="PTHR30346">
    <property type="entry name" value="TRANSCRIPTIONAL DUAL REGULATOR HCAR-RELATED"/>
    <property type="match status" value="1"/>
</dbReference>
<dbReference type="SUPFAM" id="SSF53850">
    <property type="entry name" value="Periplasmic binding protein-like II"/>
    <property type="match status" value="1"/>
</dbReference>
<keyword evidence="7" id="KW-1185">Reference proteome</keyword>
<keyword evidence="4" id="KW-0804">Transcription</keyword>
<dbReference type="AlphaFoldDB" id="A0A219B6L1"/>
<dbReference type="InterPro" id="IPR036390">
    <property type="entry name" value="WH_DNA-bd_sf"/>
</dbReference>
<evidence type="ECO:0000313" key="6">
    <source>
        <dbReference type="EMBL" id="OWV33911.1"/>
    </source>
</evidence>
<comment type="similarity">
    <text evidence="1">Belongs to the LysR transcriptional regulatory family.</text>
</comment>
<dbReference type="EMBL" id="NFZT01000001">
    <property type="protein sequence ID" value="OWV33911.1"/>
    <property type="molecule type" value="Genomic_DNA"/>
</dbReference>
<dbReference type="PRINTS" id="PR00039">
    <property type="entry name" value="HTHLYSR"/>
</dbReference>
<comment type="caution">
    <text evidence="6">The sequence shown here is derived from an EMBL/GenBank/DDBJ whole genome shotgun (WGS) entry which is preliminary data.</text>
</comment>
<dbReference type="InterPro" id="IPR036388">
    <property type="entry name" value="WH-like_DNA-bd_sf"/>
</dbReference>
<evidence type="ECO:0000313" key="7">
    <source>
        <dbReference type="Proteomes" id="UP000198462"/>
    </source>
</evidence>
<dbReference type="GO" id="GO:0003677">
    <property type="term" value="F:DNA binding"/>
    <property type="evidence" value="ECO:0007669"/>
    <property type="project" value="UniProtKB-KW"/>
</dbReference>
<evidence type="ECO:0000256" key="2">
    <source>
        <dbReference type="ARBA" id="ARBA00023015"/>
    </source>
</evidence>